<proteinExistence type="inferred from homology"/>
<organism evidence="3 4">
    <name type="scientific">Tieghemostelium lacteum</name>
    <name type="common">Slime mold</name>
    <name type="synonym">Dictyostelium lacteum</name>
    <dbReference type="NCBI Taxonomy" id="361077"/>
    <lineage>
        <taxon>Eukaryota</taxon>
        <taxon>Amoebozoa</taxon>
        <taxon>Evosea</taxon>
        <taxon>Eumycetozoa</taxon>
        <taxon>Dictyostelia</taxon>
        <taxon>Dictyosteliales</taxon>
        <taxon>Raperosteliaceae</taxon>
        <taxon>Tieghemostelium</taxon>
    </lineage>
</organism>
<dbReference type="OrthoDB" id="9976641at2759"/>
<dbReference type="GO" id="GO:0019202">
    <property type="term" value="F:amino acid kinase activity"/>
    <property type="evidence" value="ECO:0007669"/>
    <property type="project" value="TreeGrafter"/>
</dbReference>
<dbReference type="InterPro" id="IPR050249">
    <property type="entry name" value="Pseudomonas-type_ThrB"/>
</dbReference>
<dbReference type="AlphaFoldDB" id="A0A151ZBI9"/>
<evidence type="ECO:0000313" key="4">
    <source>
        <dbReference type="Proteomes" id="UP000076078"/>
    </source>
</evidence>
<dbReference type="InterPro" id="IPR011009">
    <property type="entry name" value="Kinase-like_dom_sf"/>
</dbReference>
<gene>
    <name evidence="3" type="ORF">DLAC_08235</name>
</gene>
<keyword evidence="4" id="KW-1185">Reference proteome</keyword>
<name>A0A151ZBI9_TIELA</name>
<accession>A0A151ZBI9</accession>
<dbReference type="SUPFAM" id="SSF56112">
    <property type="entry name" value="Protein kinase-like (PK-like)"/>
    <property type="match status" value="1"/>
</dbReference>
<dbReference type="Gene3D" id="3.90.1200.10">
    <property type="match status" value="1"/>
</dbReference>
<dbReference type="Proteomes" id="UP000076078">
    <property type="component" value="Unassembled WGS sequence"/>
</dbReference>
<dbReference type="PANTHER" id="PTHR21064:SF6">
    <property type="entry name" value="AMINOGLYCOSIDE PHOSPHOTRANSFERASE DOMAIN-CONTAINING PROTEIN"/>
    <property type="match status" value="1"/>
</dbReference>
<protein>
    <recommendedName>
        <fullName evidence="2">Aminoglycoside phosphotransferase domain-containing protein</fullName>
    </recommendedName>
</protein>
<comment type="caution">
    <text evidence="3">The sequence shown here is derived from an EMBL/GenBank/DDBJ whole genome shotgun (WGS) entry which is preliminary data.</text>
</comment>
<dbReference type="InterPro" id="IPR002575">
    <property type="entry name" value="Aminoglycoside_PTrfase"/>
</dbReference>
<dbReference type="OMA" id="DMAPFIT"/>
<dbReference type="Pfam" id="PF01636">
    <property type="entry name" value="APH"/>
    <property type="match status" value="1"/>
</dbReference>
<dbReference type="InParanoid" id="A0A151ZBI9"/>
<comment type="similarity">
    <text evidence="1">Belongs to the pseudomonas-type ThrB family.</text>
</comment>
<reference evidence="3 4" key="1">
    <citation type="submission" date="2015-12" db="EMBL/GenBank/DDBJ databases">
        <title>Dictyostelia acquired genes for synthesis and detection of signals that induce cell-type specialization by lateral gene transfer from prokaryotes.</title>
        <authorList>
            <person name="Gloeckner G."/>
            <person name="Schaap P."/>
        </authorList>
    </citation>
    <scope>NUCLEOTIDE SEQUENCE [LARGE SCALE GENOMIC DNA]</scope>
    <source>
        <strain evidence="3 4">TK</strain>
    </source>
</reference>
<feature type="domain" description="Aminoglycoside phosphotransferase" evidence="2">
    <location>
        <begin position="35"/>
        <end position="232"/>
    </location>
</feature>
<sequence length="328" mass="38153">MPLFETIEINKDKVAQLAKENWGIELGDVIKASQNHTFLAKKGEQKFILRVTPDPKGIREKCTELEMSLLEYLYENKLPVSPPVRSILNNSPMLVVKDDNNPLIMCLFHFATGEPVVYTEWKWLETKEIVVGLGQWYAKLHQLIRKFQVEFPEICKSARMWDTLHDSILKGVEIDPLDQAVVTDPNQFMIIHGDVNPSNYFWDSSLKMPSMFDWDQLQRAWYLYDLSSCIWGVVTLKKAGSPIDRSPVPQADPDLYTNWLLEGYESIPGIEKVDRAALERMVLIRRQLYLRFCKKALDELPSDHPMADFCRFMTNFFENEDKENQKSK</sequence>
<evidence type="ECO:0000256" key="1">
    <source>
        <dbReference type="ARBA" id="ARBA00038240"/>
    </source>
</evidence>
<evidence type="ECO:0000259" key="2">
    <source>
        <dbReference type="Pfam" id="PF01636"/>
    </source>
</evidence>
<dbReference type="EMBL" id="LODT01000035">
    <property type="protein sequence ID" value="KYQ91295.1"/>
    <property type="molecule type" value="Genomic_DNA"/>
</dbReference>
<evidence type="ECO:0000313" key="3">
    <source>
        <dbReference type="EMBL" id="KYQ91295.1"/>
    </source>
</evidence>
<dbReference type="PANTHER" id="PTHR21064">
    <property type="entry name" value="AMINOGLYCOSIDE PHOSPHOTRANSFERASE DOMAIN-CONTAINING PROTEIN-RELATED"/>
    <property type="match status" value="1"/>
</dbReference>